<comment type="similarity">
    <text evidence="2">Belongs to the transpeptidase family.</text>
</comment>
<feature type="domain" description="PASTA" evidence="16">
    <location>
        <begin position="659"/>
        <end position="715"/>
    </location>
</feature>
<dbReference type="GO" id="GO:0071555">
    <property type="term" value="P:cell wall organization"/>
    <property type="evidence" value="ECO:0007669"/>
    <property type="project" value="UniProtKB-KW"/>
</dbReference>
<name>A0A4P6YS55_9LACO</name>
<dbReference type="InterPro" id="IPR005311">
    <property type="entry name" value="PBP_dimer"/>
</dbReference>
<evidence type="ECO:0000256" key="7">
    <source>
        <dbReference type="ARBA" id="ARBA00022960"/>
    </source>
</evidence>
<dbReference type="GO" id="GO:0008360">
    <property type="term" value="P:regulation of cell shape"/>
    <property type="evidence" value="ECO:0007669"/>
    <property type="project" value="UniProtKB-KW"/>
</dbReference>
<dbReference type="InterPro" id="IPR012338">
    <property type="entry name" value="Beta-lactam/transpept-like"/>
</dbReference>
<evidence type="ECO:0000259" key="16">
    <source>
        <dbReference type="PROSITE" id="PS51178"/>
    </source>
</evidence>
<comment type="function">
    <text evidence="14">A transpeptidase that forms peptide cross-links between adjacent glycan strands in cell wall peptidoglycan (PG). Part of the divisome machinery that synthesizes the septal cross wall. Beta-lactams inactivate the PBPs by acylating an essential serine residue in the active site of these proteins.</text>
</comment>
<evidence type="ECO:0000256" key="15">
    <source>
        <dbReference type="SAM" id="Phobius"/>
    </source>
</evidence>
<keyword evidence="5 15" id="KW-0812">Transmembrane</keyword>
<dbReference type="GO" id="GO:0009252">
    <property type="term" value="P:peptidoglycan biosynthetic process"/>
    <property type="evidence" value="ECO:0007669"/>
    <property type="project" value="UniProtKB-KW"/>
</dbReference>
<dbReference type="InterPro" id="IPR005543">
    <property type="entry name" value="PASTA_dom"/>
</dbReference>
<accession>A0A4P6YS55</accession>
<evidence type="ECO:0000256" key="8">
    <source>
        <dbReference type="ARBA" id="ARBA00022984"/>
    </source>
</evidence>
<dbReference type="CDD" id="cd06575">
    <property type="entry name" value="PASTA_Pbp2x-like_2"/>
    <property type="match status" value="1"/>
</dbReference>
<evidence type="ECO:0000256" key="9">
    <source>
        <dbReference type="ARBA" id="ARBA00022989"/>
    </source>
</evidence>
<evidence type="ECO:0000256" key="12">
    <source>
        <dbReference type="ARBA" id="ARBA00023306"/>
    </source>
</evidence>
<organism evidence="17 18">
    <name type="scientific">Periweissella cryptocerci</name>
    <dbReference type="NCBI Taxonomy" id="2506420"/>
    <lineage>
        <taxon>Bacteria</taxon>
        <taxon>Bacillati</taxon>
        <taxon>Bacillota</taxon>
        <taxon>Bacilli</taxon>
        <taxon>Lactobacillales</taxon>
        <taxon>Lactobacillaceae</taxon>
        <taxon>Periweissella</taxon>
    </lineage>
</organism>
<dbReference type="EMBL" id="CP037940">
    <property type="protein sequence ID" value="QBO35443.1"/>
    <property type="molecule type" value="Genomic_DNA"/>
</dbReference>
<dbReference type="Gene3D" id="3.90.1310.10">
    <property type="entry name" value="Penicillin-binding protein 2a (Domain 2)"/>
    <property type="match status" value="1"/>
</dbReference>
<keyword evidence="18" id="KW-1185">Reference proteome</keyword>
<dbReference type="InterPro" id="IPR050515">
    <property type="entry name" value="Beta-lactam/transpept"/>
</dbReference>
<dbReference type="SMART" id="SM00740">
    <property type="entry name" value="PASTA"/>
    <property type="match status" value="2"/>
</dbReference>
<dbReference type="SUPFAM" id="SSF56601">
    <property type="entry name" value="beta-lactamase/transpeptidase-like"/>
    <property type="match status" value="1"/>
</dbReference>
<dbReference type="InterPro" id="IPR001460">
    <property type="entry name" value="PCN-bd_Tpept"/>
</dbReference>
<keyword evidence="8" id="KW-0573">Peptidoglycan synthesis</keyword>
<dbReference type="KEGG" id="wei:EQG49_02660"/>
<dbReference type="Proteomes" id="UP000292886">
    <property type="component" value="Chromosome"/>
</dbReference>
<evidence type="ECO:0000256" key="13">
    <source>
        <dbReference type="ARBA" id="ARBA00023316"/>
    </source>
</evidence>
<keyword evidence="9 15" id="KW-1133">Transmembrane helix</keyword>
<feature type="transmembrane region" description="Helical" evidence="15">
    <location>
        <begin position="21"/>
        <end position="41"/>
    </location>
</feature>
<dbReference type="SUPFAM" id="SSF54184">
    <property type="entry name" value="Penicillin-binding protein 2x (pbp-2x), c-terminal domain"/>
    <property type="match status" value="2"/>
</dbReference>
<dbReference type="Pfam" id="PF03717">
    <property type="entry name" value="PBP_dimer"/>
    <property type="match status" value="1"/>
</dbReference>
<evidence type="ECO:0000256" key="3">
    <source>
        <dbReference type="ARBA" id="ARBA00022475"/>
    </source>
</evidence>
<protein>
    <submittedName>
        <fullName evidence="17">Penicillin-binding protein</fullName>
    </submittedName>
</protein>
<keyword evidence="11" id="KW-0046">Antibiotic resistance</keyword>
<dbReference type="InterPro" id="IPR036138">
    <property type="entry name" value="PBP_dimer_sf"/>
</dbReference>
<evidence type="ECO:0000256" key="1">
    <source>
        <dbReference type="ARBA" id="ARBA00004162"/>
    </source>
</evidence>
<keyword evidence="6" id="KW-0677">Repeat</keyword>
<keyword evidence="13" id="KW-0961">Cell wall biogenesis/degradation</keyword>
<dbReference type="Gene3D" id="3.30.70.2110">
    <property type="match status" value="1"/>
</dbReference>
<dbReference type="RefSeq" id="WP_133362523.1">
    <property type="nucleotide sequence ID" value="NZ_CP037940.1"/>
</dbReference>
<evidence type="ECO:0000256" key="10">
    <source>
        <dbReference type="ARBA" id="ARBA00023136"/>
    </source>
</evidence>
<dbReference type="PROSITE" id="PS51178">
    <property type="entry name" value="PASTA"/>
    <property type="match status" value="1"/>
</dbReference>
<dbReference type="GO" id="GO:0008658">
    <property type="term" value="F:penicillin binding"/>
    <property type="evidence" value="ECO:0007669"/>
    <property type="project" value="InterPro"/>
</dbReference>
<dbReference type="PANTHER" id="PTHR30627:SF26">
    <property type="entry name" value="PENICILLIN-BINDING PROTEIN 2B"/>
    <property type="match status" value="1"/>
</dbReference>
<dbReference type="SUPFAM" id="SSF56519">
    <property type="entry name" value="Penicillin binding protein dimerisation domain"/>
    <property type="match status" value="1"/>
</dbReference>
<dbReference type="Pfam" id="PF00905">
    <property type="entry name" value="Transpeptidase"/>
    <property type="match status" value="1"/>
</dbReference>
<dbReference type="OrthoDB" id="9804124at2"/>
<evidence type="ECO:0000256" key="11">
    <source>
        <dbReference type="ARBA" id="ARBA00023251"/>
    </source>
</evidence>
<evidence type="ECO:0000256" key="5">
    <source>
        <dbReference type="ARBA" id="ARBA00022692"/>
    </source>
</evidence>
<dbReference type="Pfam" id="PF03793">
    <property type="entry name" value="PASTA"/>
    <property type="match status" value="2"/>
</dbReference>
<evidence type="ECO:0000256" key="2">
    <source>
        <dbReference type="ARBA" id="ARBA00007171"/>
    </source>
</evidence>
<keyword evidence="7" id="KW-0133">Cell shape</keyword>
<evidence type="ECO:0000313" key="18">
    <source>
        <dbReference type="Proteomes" id="UP000292886"/>
    </source>
</evidence>
<evidence type="ECO:0000256" key="14">
    <source>
        <dbReference type="ARBA" id="ARBA00055980"/>
    </source>
</evidence>
<dbReference type="GO" id="GO:0005886">
    <property type="term" value="C:plasma membrane"/>
    <property type="evidence" value="ECO:0007669"/>
    <property type="project" value="UniProtKB-SubCell"/>
</dbReference>
<dbReference type="CDD" id="cd06576">
    <property type="entry name" value="PASTA_Pbp2x-like_1"/>
    <property type="match status" value="1"/>
</dbReference>
<keyword evidence="12" id="KW-0131">Cell cycle</keyword>
<comment type="subcellular location">
    <subcellularLocation>
        <location evidence="1">Cell membrane</location>
        <topology evidence="1">Single-pass membrane protein</topology>
    </subcellularLocation>
</comment>
<reference evidence="18" key="1">
    <citation type="submission" date="2019-03" db="EMBL/GenBank/DDBJ databases">
        <title>Weissella sp. 26KH-42 Genome sequencing.</title>
        <authorList>
            <person name="Heo J."/>
            <person name="Kim S.-J."/>
            <person name="Kim J.-S."/>
            <person name="Hong S.-B."/>
            <person name="Kwon S.-W."/>
        </authorList>
    </citation>
    <scope>NUCLEOTIDE SEQUENCE [LARGE SCALE GENOMIC DNA]</scope>
    <source>
        <strain evidence="18">26KH-42</strain>
    </source>
</reference>
<sequence>MNTKKKRLHSERVRNNSRVAGIIFFVAVIAIFLVLGGRFLYVAGGKEVKGHNLSTAARKIYMQTQVVNAKRGDIFDQSGGLLAENTNIYSIYAVLNKQQRGIDGKPMYVVDKDKTATVLSKYLKLSKKQILKALNPVNHNAFQVEFGNAGSNLSIETHDKILAEKLPGIAFTKQPARLYPNGIFASHLIGIAQPTLNEKTGAISLIGTMGIEKEYNTDLAGHNGIKEIKAAPGYSVDDSTKGKPVKNGDDVYTTLDSKLQTLLESEMTRLQSQSNPVDATAMVMDARTGAIVAATQRPTFDATTRVGIDKLWQNLLVESAYEPGSTMKVLTLSAAIDSGNWHPKALYQSGTYLIDGQKVTDWDPKGWGMIPYKQGFARSSNVAMAHVEQQMGPTTWKKYLEAFHMNKSTDSGLANETAGGMQFQYPIEQANTAFGQGIRVTPMQMMQAFSAVAGNGQELKPYFIDKVVDPATKKVIYSGKRTVIGEPIKATTAKKVRKVMQDVVYKSYGTGISYKIPGFKVAGKTGTAQISTAKGYTVGDENVIHSWVGMVPANKPRYVMYITLNQPHRIAEPISKSIANVFRPVMEQALKMDESHQTETSIAIVPDVRDKTVENANKLLTKAKFLPVVIGNGKKVTRQFPDALTEQLEAQRIFMDTGGSVTMPNMMGWTKNDALTFASLAKIQMVTDGAGFITKQSIKSGTVLQPKQEIQVKLN</sequence>
<evidence type="ECO:0000313" key="17">
    <source>
        <dbReference type="EMBL" id="QBO35443.1"/>
    </source>
</evidence>
<keyword evidence="3" id="KW-1003">Cell membrane</keyword>
<evidence type="ECO:0000256" key="6">
    <source>
        <dbReference type="ARBA" id="ARBA00022737"/>
    </source>
</evidence>
<dbReference type="GO" id="GO:0046677">
    <property type="term" value="P:response to antibiotic"/>
    <property type="evidence" value="ECO:0007669"/>
    <property type="project" value="UniProtKB-KW"/>
</dbReference>
<proteinExistence type="inferred from homology"/>
<dbReference type="PANTHER" id="PTHR30627">
    <property type="entry name" value="PEPTIDOGLYCAN D,D-TRANSPEPTIDASE"/>
    <property type="match status" value="1"/>
</dbReference>
<dbReference type="FunFam" id="3.40.710.10:FF:000095">
    <property type="entry name" value="Penicillin-binding protein 2x"/>
    <property type="match status" value="1"/>
</dbReference>
<dbReference type="GO" id="GO:0051301">
    <property type="term" value="P:cell division"/>
    <property type="evidence" value="ECO:0007669"/>
    <property type="project" value="UniProtKB-KW"/>
</dbReference>
<dbReference type="Gene3D" id="3.40.710.10">
    <property type="entry name" value="DD-peptidase/beta-lactamase superfamily"/>
    <property type="match status" value="1"/>
</dbReference>
<dbReference type="AlphaFoldDB" id="A0A4P6YS55"/>
<evidence type="ECO:0000256" key="4">
    <source>
        <dbReference type="ARBA" id="ARBA00022618"/>
    </source>
</evidence>
<keyword evidence="10 15" id="KW-0472">Membrane</keyword>
<gene>
    <name evidence="17" type="ORF">EQG49_02660</name>
</gene>
<keyword evidence="4" id="KW-0132">Cell division</keyword>